<feature type="region of interest" description="Disordered" evidence="1">
    <location>
        <begin position="1"/>
        <end position="102"/>
    </location>
</feature>
<dbReference type="AlphaFoldDB" id="A0A8J4LLW0"/>
<sequence length="144" mass="13797">HDVLHSLDSPPGAGTQVPYNDGVDGGGADGGGDMPPLMAHVDDADSGAAAGSGRGCAGDTAAASTPTSHEYDDQAVHTPGMACEGAGGGDAERQGSNMAAPERWLDAGAAAAAAASPTDASAAQATVMMMQEGGGEGRAFGIDG</sequence>
<comment type="caution">
    <text evidence="2">The sequence shown here is derived from an EMBL/GenBank/DDBJ whole genome shotgun (WGS) entry which is preliminary data.</text>
</comment>
<feature type="compositionally biased region" description="Gly residues" evidence="1">
    <location>
        <begin position="23"/>
        <end position="33"/>
    </location>
</feature>
<protein>
    <submittedName>
        <fullName evidence="2">Uncharacterized protein</fullName>
    </submittedName>
</protein>
<name>A0A8J4LLW0_9CHLO</name>
<accession>A0A8J4LLW0</accession>
<reference evidence="2" key="1">
    <citation type="journal article" date="2021" name="Proc. Natl. Acad. Sci. U.S.A.">
        <title>Three genomes in the algal genus Volvox reveal the fate of a haploid sex-determining region after a transition to homothallism.</title>
        <authorList>
            <person name="Yamamoto K."/>
            <person name="Hamaji T."/>
            <person name="Kawai-Toyooka H."/>
            <person name="Matsuzaki R."/>
            <person name="Takahashi F."/>
            <person name="Nishimura Y."/>
            <person name="Kawachi M."/>
            <person name="Noguchi H."/>
            <person name="Minakuchi Y."/>
            <person name="Umen J.G."/>
            <person name="Toyoda A."/>
            <person name="Nozaki H."/>
        </authorList>
    </citation>
    <scope>NUCLEOTIDE SEQUENCE</scope>
    <source>
        <strain evidence="2">NIES-3785</strain>
    </source>
</reference>
<organism evidence="2 3">
    <name type="scientific">Volvox reticuliferus</name>
    <dbReference type="NCBI Taxonomy" id="1737510"/>
    <lineage>
        <taxon>Eukaryota</taxon>
        <taxon>Viridiplantae</taxon>
        <taxon>Chlorophyta</taxon>
        <taxon>core chlorophytes</taxon>
        <taxon>Chlorophyceae</taxon>
        <taxon>CS clade</taxon>
        <taxon>Chlamydomonadales</taxon>
        <taxon>Volvocaceae</taxon>
        <taxon>Volvox</taxon>
    </lineage>
</organism>
<dbReference type="EMBL" id="BNCQ01000009">
    <property type="protein sequence ID" value="GIM01282.1"/>
    <property type="molecule type" value="Genomic_DNA"/>
</dbReference>
<feature type="non-terminal residue" evidence="2">
    <location>
        <position position="144"/>
    </location>
</feature>
<dbReference type="Proteomes" id="UP000722791">
    <property type="component" value="Unassembled WGS sequence"/>
</dbReference>
<gene>
    <name evidence="2" type="ORF">Vretimale_6077</name>
</gene>
<feature type="non-terminal residue" evidence="2">
    <location>
        <position position="1"/>
    </location>
</feature>
<evidence type="ECO:0000256" key="1">
    <source>
        <dbReference type="SAM" id="MobiDB-lite"/>
    </source>
</evidence>
<proteinExistence type="predicted"/>
<evidence type="ECO:0000313" key="3">
    <source>
        <dbReference type="Proteomes" id="UP000722791"/>
    </source>
</evidence>
<evidence type="ECO:0000313" key="2">
    <source>
        <dbReference type="EMBL" id="GIM01282.1"/>
    </source>
</evidence>